<dbReference type="EMBL" id="CWQY01000009">
    <property type="protein sequence ID" value="CSC56138.1"/>
    <property type="molecule type" value="Genomic_DNA"/>
</dbReference>
<gene>
    <name evidence="1" type="ORF">ERS013200_01675</name>
</gene>
<organism evidence="1 2">
    <name type="scientific">Vibrio cholerae</name>
    <dbReference type="NCBI Taxonomy" id="666"/>
    <lineage>
        <taxon>Bacteria</taxon>
        <taxon>Pseudomonadati</taxon>
        <taxon>Pseudomonadota</taxon>
        <taxon>Gammaproteobacteria</taxon>
        <taxon>Vibrionales</taxon>
        <taxon>Vibrionaceae</taxon>
        <taxon>Vibrio</taxon>
    </lineage>
</organism>
<name>A0A656A311_VIBCL</name>
<evidence type="ECO:0000313" key="2">
    <source>
        <dbReference type="Proteomes" id="UP000041770"/>
    </source>
</evidence>
<proteinExistence type="predicted"/>
<dbReference type="AlphaFoldDB" id="A0A656A311"/>
<dbReference type="Proteomes" id="UP000041770">
    <property type="component" value="Unassembled WGS sequence"/>
</dbReference>
<sequence length="58" mass="6758">MFELRGSNIAVLVIHPQRFIHFLVLVKILFGKFHAFAREHQLHAFKSIEMKQGLVSVK</sequence>
<protein>
    <submittedName>
        <fullName evidence="1">Uncharacterized protein</fullName>
    </submittedName>
</protein>
<accession>A0A656A311</accession>
<evidence type="ECO:0000313" key="1">
    <source>
        <dbReference type="EMBL" id="CSC56138.1"/>
    </source>
</evidence>
<reference evidence="1 2" key="1">
    <citation type="submission" date="2015-07" db="EMBL/GenBank/DDBJ databases">
        <authorList>
            <consortium name="Pathogen Informatics"/>
        </authorList>
    </citation>
    <scope>NUCLEOTIDE SEQUENCE [LARGE SCALE GENOMIC DNA]</scope>
    <source>
        <strain evidence="1 2">A316</strain>
    </source>
</reference>